<dbReference type="Pfam" id="PF02875">
    <property type="entry name" value="Mur_ligase_C"/>
    <property type="match status" value="1"/>
</dbReference>
<evidence type="ECO:0000256" key="3">
    <source>
        <dbReference type="ARBA" id="ARBA00022618"/>
    </source>
</evidence>
<feature type="domain" description="Mur ligase C-terminal" evidence="13">
    <location>
        <begin position="320"/>
        <end position="439"/>
    </location>
</feature>
<protein>
    <recommendedName>
        <fullName evidence="10 11">UDP-N-acetylmuramoyl-tripeptide--D-alanyl-D-alanine ligase</fullName>
        <ecNumber evidence="10 11">6.3.2.10</ecNumber>
    </recommendedName>
    <alternativeName>
        <fullName evidence="10">D-alanyl-D-alanine-adding enzyme</fullName>
    </alternativeName>
</protein>
<feature type="domain" description="Mur ligase central" evidence="14">
    <location>
        <begin position="112"/>
        <end position="296"/>
    </location>
</feature>
<dbReference type="PANTHER" id="PTHR43024">
    <property type="entry name" value="UDP-N-ACETYLMURAMOYL-TRIPEPTIDE--D-ALANYL-D-ALANINE LIGASE"/>
    <property type="match status" value="1"/>
</dbReference>
<evidence type="ECO:0000256" key="4">
    <source>
        <dbReference type="ARBA" id="ARBA00022741"/>
    </source>
</evidence>
<dbReference type="GO" id="GO:0008766">
    <property type="term" value="F:UDP-N-acetylmuramoylalanyl-D-glutamyl-2,6-diaminopimelate-D-alanyl-D-alanine ligase activity"/>
    <property type="evidence" value="ECO:0007669"/>
    <property type="project" value="RHEA"/>
</dbReference>
<dbReference type="HOGENOM" id="CLU_031507_1_2_10"/>
<comment type="similarity">
    <text evidence="10">Belongs to the MurCDEF family. MurF subfamily.</text>
</comment>
<dbReference type="InterPro" id="IPR036565">
    <property type="entry name" value="Mur-like_cat_sf"/>
</dbReference>
<organism evidence="15 16">
    <name type="scientific">Porphyromonas gingivalis F0570</name>
    <dbReference type="NCBI Taxonomy" id="1227271"/>
    <lineage>
        <taxon>Bacteria</taxon>
        <taxon>Pseudomonadati</taxon>
        <taxon>Bacteroidota</taxon>
        <taxon>Bacteroidia</taxon>
        <taxon>Bacteroidales</taxon>
        <taxon>Porphyromonadaceae</taxon>
        <taxon>Porphyromonas</taxon>
    </lineage>
</organism>
<dbReference type="EC" id="6.3.2.10" evidence="10 11"/>
<proteinExistence type="inferred from homology"/>
<dbReference type="Pfam" id="PF08245">
    <property type="entry name" value="Mur_ligase_M"/>
    <property type="match status" value="1"/>
</dbReference>
<dbReference type="EMBL" id="AWUW01000022">
    <property type="protein sequence ID" value="ERJ68449.1"/>
    <property type="molecule type" value="Genomic_DNA"/>
</dbReference>
<dbReference type="InterPro" id="IPR035911">
    <property type="entry name" value="MurE/MurF_N"/>
</dbReference>
<keyword evidence="1 10" id="KW-0963">Cytoplasm</keyword>
<dbReference type="Gene3D" id="3.40.1390.10">
    <property type="entry name" value="MurE/MurF, N-terminal domain"/>
    <property type="match status" value="1"/>
</dbReference>
<evidence type="ECO:0000256" key="5">
    <source>
        <dbReference type="ARBA" id="ARBA00022840"/>
    </source>
</evidence>
<evidence type="ECO:0000313" key="16">
    <source>
        <dbReference type="Proteomes" id="UP000016630"/>
    </source>
</evidence>
<dbReference type="SUPFAM" id="SSF53623">
    <property type="entry name" value="MurD-like peptide ligases, catalytic domain"/>
    <property type="match status" value="1"/>
</dbReference>
<dbReference type="GO" id="GO:0047480">
    <property type="term" value="F:UDP-N-acetylmuramoyl-tripeptide-D-alanyl-D-alanine ligase activity"/>
    <property type="evidence" value="ECO:0007669"/>
    <property type="project" value="UniProtKB-UniRule"/>
</dbReference>
<dbReference type="GO" id="GO:0071555">
    <property type="term" value="P:cell wall organization"/>
    <property type="evidence" value="ECO:0007669"/>
    <property type="project" value="UniProtKB-KW"/>
</dbReference>
<dbReference type="UniPathway" id="UPA00219"/>
<reference evidence="15 16" key="1">
    <citation type="submission" date="2013-06" db="EMBL/GenBank/DDBJ databases">
        <authorList>
            <person name="Weinstock G."/>
            <person name="Sodergren E."/>
            <person name="Lobos E.A."/>
            <person name="Fulton L."/>
            <person name="Fulton R."/>
            <person name="Courtney L."/>
            <person name="Fronick C."/>
            <person name="O'Laughlin M."/>
            <person name="Godfrey J."/>
            <person name="Wilson R.M."/>
            <person name="Miner T."/>
            <person name="Farmer C."/>
            <person name="Delehaunty K."/>
            <person name="Cordes M."/>
            <person name="Minx P."/>
            <person name="Tomlinson C."/>
            <person name="Chen J."/>
            <person name="Wollam A."/>
            <person name="Pepin K.H."/>
            <person name="Bhonagiri V."/>
            <person name="Zhang X."/>
            <person name="Warren W."/>
            <person name="Mitreva M."/>
            <person name="Mardis E.R."/>
            <person name="Wilson R.K."/>
        </authorList>
    </citation>
    <scope>NUCLEOTIDE SEQUENCE [LARGE SCALE GENOMIC DNA]</scope>
    <source>
        <strain evidence="15 16">F0570</strain>
    </source>
</reference>
<dbReference type="SUPFAM" id="SSF53244">
    <property type="entry name" value="MurD-like peptide ligases, peptide-binding domain"/>
    <property type="match status" value="1"/>
</dbReference>
<dbReference type="InterPro" id="IPR000713">
    <property type="entry name" value="Mur_ligase_N"/>
</dbReference>
<dbReference type="Proteomes" id="UP000016630">
    <property type="component" value="Unassembled WGS sequence"/>
</dbReference>
<dbReference type="InterPro" id="IPR013221">
    <property type="entry name" value="Mur_ligase_cen"/>
</dbReference>
<dbReference type="InterPro" id="IPR051046">
    <property type="entry name" value="MurCDEF_CellWall_CoF430Synth"/>
</dbReference>
<gene>
    <name evidence="10" type="primary">murF</name>
    <name evidence="15" type="ORF">HMPREF1555_00377</name>
</gene>
<keyword evidence="2 10" id="KW-0436">Ligase</keyword>
<dbReference type="HAMAP" id="MF_02019">
    <property type="entry name" value="MurF"/>
    <property type="match status" value="1"/>
</dbReference>
<dbReference type="SUPFAM" id="SSF63418">
    <property type="entry name" value="MurE/MurF N-terminal domain"/>
    <property type="match status" value="1"/>
</dbReference>
<comment type="pathway">
    <text evidence="10 11">Cell wall biogenesis; peptidoglycan biosynthesis.</text>
</comment>
<keyword evidence="7 10" id="KW-0573">Peptidoglycan synthesis</keyword>
<evidence type="ECO:0000256" key="10">
    <source>
        <dbReference type="HAMAP-Rule" id="MF_02019"/>
    </source>
</evidence>
<dbReference type="PATRIC" id="fig|1227271.3.peg.343"/>
<dbReference type="GO" id="GO:0009252">
    <property type="term" value="P:peptidoglycan biosynthetic process"/>
    <property type="evidence" value="ECO:0007669"/>
    <property type="project" value="UniProtKB-UniRule"/>
</dbReference>
<accession>A0A0E2LSW2</accession>
<dbReference type="NCBIfam" id="TIGR01143">
    <property type="entry name" value="murF"/>
    <property type="match status" value="1"/>
</dbReference>
<dbReference type="Pfam" id="PF01225">
    <property type="entry name" value="Mur_ligase"/>
    <property type="match status" value="1"/>
</dbReference>
<evidence type="ECO:0000256" key="8">
    <source>
        <dbReference type="ARBA" id="ARBA00023306"/>
    </source>
</evidence>
<comment type="caution">
    <text evidence="15">The sequence shown here is derived from an EMBL/GenBank/DDBJ whole genome shotgun (WGS) entry which is preliminary data.</text>
</comment>
<sequence>MGVAACATQDKFKFAVEMTIEQLYAAYLAHPMVTTDSRQTPPDSIFFALKGELFDGNRFASSALEKGCALAVVDDPSVVRDERYLLVDDVLTALQQLAAFHRKSLGTPVIGITGTNGKTTTKELMAAVLSTTYPVLYTEGNLNNHIGVPLTLLRLKAEHRIAIIEMGANKPGDIAELTRIARPNFGLITNIGRAHLQGFGSLEGVRRTKGELYDFIRAEGGILFLNFDDDTLIDMSQGLQSVSYGTSADATVRGRIVANNTPYLCIDLFDSSNEQRVCTNLVGDYNLPNALAAITAGRFFDVPDEAIVSALATYKPSNNRSQWIETERGNSLIVDAYNANPVSMRAALDNFDSLHTDKPLVLILGDMNELGAESKREHMALLERINTGRYRQILLCGPCLAALADSFPGGATGFADNAVLEEYLKAHSIHDSLILLKGSHGIHLEKIIPLC</sequence>
<dbReference type="GO" id="GO:0008360">
    <property type="term" value="P:regulation of cell shape"/>
    <property type="evidence" value="ECO:0007669"/>
    <property type="project" value="UniProtKB-KW"/>
</dbReference>
<evidence type="ECO:0000313" key="15">
    <source>
        <dbReference type="EMBL" id="ERJ68449.1"/>
    </source>
</evidence>
<evidence type="ECO:0000256" key="2">
    <source>
        <dbReference type="ARBA" id="ARBA00022598"/>
    </source>
</evidence>
<dbReference type="InterPro" id="IPR005863">
    <property type="entry name" value="UDP-N-AcMur_synth"/>
</dbReference>
<dbReference type="GO" id="GO:0051301">
    <property type="term" value="P:cell division"/>
    <property type="evidence" value="ECO:0007669"/>
    <property type="project" value="UniProtKB-KW"/>
</dbReference>
<keyword evidence="3 10" id="KW-0132">Cell division</keyword>
<keyword evidence="5 10" id="KW-0067">ATP-binding</keyword>
<dbReference type="AlphaFoldDB" id="A0A0E2LSW2"/>
<evidence type="ECO:0000256" key="11">
    <source>
        <dbReference type="RuleBase" id="RU004136"/>
    </source>
</evidence>
<dbReference type="InterPro" id="IPR036615">
    <property type="entry name" value="Mur_ligase_C_dom_sf"/>
</dbReference>
<dbReference type="GO" id="GO:0005737">
    <property type="term" value="C:cytoplasm"/>
    <property type="evidence" value="ECO:0007669"/>
    <property type="project" value="UniProtKB-SubCell"/>
</dbReference>
<evidence type="ECO:0000259" key="13">
    <source>
        <dbReference type="Pfam" id="PF02875"/>
    </source>
</evidence>
<dbReference type="InterPro" id="IPR004101">
    <property type="entry name" value="Mur_ligase_C"/>
</dbReference>
<comment type="subcellular location">
    <subcellularLocation>
        <location evidence="10 11">Cytoplasm</location>
    </subcellularLocation>
</comment>
<evidence type="ECO:0000256" key="1">
    <source>
        <dbReference type="ARBA" id="ARBA00022490"/>
    </source>
</evidence>
<keyword evidence="6 10" id="KW-0133">Cell shape</keyword>
<evidence type="ECO:0000256" key="7">
    <source>
        <dbReference type="ARBA" id="ARBA00022984"/>
    </source>
</evidence>
<name>A0A0E2LSW2_PORGN</name>
<evidence type="ECO:0000256" key="9">
    <source>
        <dbReference type="ARBA" id="ARBA00023316"/>
    </source>
</evidence>
<evidence type="ECO:0000259" key="14">
    <source>
        <dbReference type="Pfam" id="PF08245"/>
    </source>
</evidence>
<keyword evidence="4 10" id="KW-0547">Nucleotide-binding</keyword>
<keyword evidence="9 10" id="KW-0961">Cell wall biogenesis/degradation</keyword>
<feature type="domain" description="Mur ligase N-terminal catalytic" evidence="12">
    <location>
        <begin position="32"/>
        <end position="100"/>
    </location>
</feature>
<dbReference type="PANTHER" id="PTHR43024:SF1">
    <property type="entry name" value="UDP-N-ACETYLMURAMOYL-TRIPEPTIDE--D-ALANYL-D-ALANINE LIGASE"/>
    <property type="match status" value="1"/>
</dbReference>
<comment type="function">
    <text evidence="10 11">Involved in cell wall formation. Catalyzes the final step in the synthesis of UDP-N-acetylmuramoyl-pentapeptide, the precursor of murein.</text>
</comment>
<evidence type="ECO:0000259" key="12">
    <source>
        <dbReference type="Pfam" id="PF01225"/>
    </source>
</evidence>
<comment type="catalytic activity">
    <reaction evidence="10 11">
        <text>D-alanyl-D-alanine + UDP-N-acetyl-alpha-D-muramoyl-L-alanyl-gamma-D-glutamyl-meso-2,6-diaminopimelate + ATP = UDP-N-acetyl-alpha-D-muramoyl-L-alanyl-gamma-D-glutamyl-meso-2,6-diaminopimeloyl-D-alanyl-D-alanine + ADP + phosphate + H(+)</text>
        <dbReference type="Rhea" id="RHEA:28374"/>
        <dbReference type="ChEBI" id="CHEBI:15378"/>
        <dbReference type="ChEBI" id="CHEBI:30616"/>
        <dbReference type="ChEBI" id="CHEBI:43474"/>
        <dbReference type="ChEBI" id="CHEBI:57822"/>
        <dbReference type="ChEBI" id="CHEBI:61386"/>
        <dbReference type="ChEBI" id="CHEBI:83905"/>
        <dbReference type="ChEBI" id="CHEBI:456216"/>
        <dbReference type="EC" id="6.3.2.10"/>
    </reaction>
</comment>
<keyword evidence="8 10" id="KW-0131">Cell cycle</keyword>
<dbReference type="Gene3D" id="3.90.190.20">
    <property type="entry name" value="Mur ligase, C-terminal domain"/>
    <property type="match status" value="1"/>
</dbReference>
<feature type="binding site" evidence="10">
    <location>
        <begin position="114"/>
        <end position="120"/>
    </location>
    <ligand>
        <name>ATP</name>
        <dbReference type="ChEBI" id="CHEBI:30616"/>
    </ligand>
</feature>
<dbReference type="Gene3D" id="3.40.1190.10">
    <property type="entry name" value="Mur-like, catalytic domain"/>
    <property type="match status" value="1"/>
</dbReference>
<dbReference type="GO" id="GO:0005524">
    <property type="term" value="F:ATP binding"/>
    <property type="evidence" value="ECO:0007669"/>
    <property type="project" value="UniProtKB-UniRule"/>
</dbReference>
<evidence type="ECO:0000256" key="6">
    <source>
        <dbReference type="ARBA" id="ARBA00022960"/>
    </source>
</evidence>